<organism evidence="3 4">
    <name type="scientific">Coccomyxa subellipsoidea (strain C-169)</name>
    <name type="common">Green microalga</name>
    <dbReference type="NCBI Taxonomy" id="574566"/>
    <lineage>
        <taxon>Eukaryota</taxon>
        <taxon>Viridiplantae</taxon>
        <taxon>Chlorophyta</taxon>
        <taxon>core chlorophytes</taxon>
        <taxon>Trebouxiophyceae</taxon>
        <taxon>Trebouxiophyceae incertae sedis</taxon>
        <taxon>Coccomyxaceae</taxon>
        <taxon>Coccomyxa</taxon>
        <taxon>Coccomyxa subellipsoidea</taxon>
    </lineage>
</organism>
<keyword evidence="4" id="KW-1185">Reference proteome</keyword>
<evidence type="ECO:0000256" key="1">
    <source>
        <dbReference type="SAM" id="MobiDB-lite"/>
    </source>
</evidence>
<dbReference type="KEGG" id="csl:COCSUDRAFT_47841"/>
<comment type="caution">
    <text evidence="3">The sequence shown here is derived from an EMBL/GenBank/DDBJ whole genome shotgun (WGS) entry which is preliminary data.</text>
</comment>
<feature type="region of interest" description="Disordered" evidence="1">
    <location>
        <begin position="136"/>
        <end position="162"/>
    </location>
</feature>
<proteinExistence type="predicted"/>
<reference evidence="3 4" key="1">
    <citation type="journal article" date="2012" name="Genome Biol.">
        <title>The genome of the polar eukaryotic microalga coccomyxa subellipsoidea reveals traits of cold adaptation.</title>
        <authorList>
            <person name="Blanc G."/>
            <person name="Agarkova I."/>
            <person name="Grimwood J."/>
            <person name="Kuo A."/>
            <person name="Brueggeman A."/>
            <person name="Dunigan D."/>
            <person name="Gurnon J."/>
            <person name="Ladunga I."/>
            <person name="Lindquist E."/>
            <person name="Lucas S."/>
            <person name="Pangilinan J."/>
            <person name="Proschold T."/>
            <person name="Salamov A."/>
            <person name="Schmutz J."/>
            <person name="Weeks D."/>
            <person name="Yamada T."/>
            <person name="Claverie J.M."/>
            <person name="Grigoriev I."/>
            <person name="Van Etten J."/>
            <person name="Lomsadze A."/>
            <person name="Borodovsky M."/>
        </authorList>
    </citation>
    <scope>NUCLEOTIDE SEQUENCE [LARGE SCALE GENOMIC DNA]</scope>
    <source>
        <strain evidence="3 4">C-169</strain>
    </source>
</reference>
<keyword evidence="2" id="KW-1133">Transmembrane helix</keyword>
<dbReference type="GeneID" id="17040332"/>
<keyword evidence="2" id="KW-0472">Membrane</keyword>
<protein>
    <submittedName>
        <fullName evidence="3">Uncharacterized protein</fullName>
    </submittedName>
</protein>
<accession>I0YVC7</accession>
<evidence type="ECO:0000256" key="2">
    <source>
        <dbReference type="SAM" id="Phobius"/>
    </source>
</evidence>
<dbReference type="OrthoDB" id="10479359at2759"/>
<evidence type="ECO:0000313" key="4">
    <source>
        <dbReference type="Proteomes" id="UP000007264"/>
    </source>
</evidence>
<feature type="compositionally biased region" description="Polar residues" evidence="1">
    <location>
        <begin position="21"/>
        <end position="38"/>
    </location>
</feature>
<keyword evidence="2" id="KW-0812">Transmembrane</keyword>
<gene>
    <name evidence="3" type="ORF">COCSUDRAFT_47841</name>
</gene>
<dbReference type="RefSeq" id="XP_005646890.1">
    <property type="nucleotide sequence ID" value="XM_005646833.1"/>
</dbReference>
<feature type="region of interest" description="Disordered" evidence="1">
    <location>
        <begin position="16"/>
        <end position="74"/>
    </location>
</feature>
<feature type="transmembrane region" description="Helical" evidence="2">
    <location>
        <begin position="93"/>
        <end position="111"/>
    </location>
</feature>
<feature type="region of interest" description="Disordered" evidence="1">
    <location>
        <begin position="201"/>
        <end position="225"/>
    </location>
</feature>
<evidence type="ECO:0000313" key="3">
    <source>
        <dbReference type="EMBL" id="EIE22346.1"/>
    </source>
</evidence>
<feature type="compositionally biased region" description="Basic residues" evidence="1">
    <location>
        <begin position="203"/>
        <end position="218"/>
    </location>
</feature>
<dbReference type="AlphaFoldDB" id="I0YVC7"/>
<name>I0YVC7_COCSC</name>
<dbReference type="Proteomes" id="UP000007264">
    <property type="component" value="Unassembled WGS sequence"/>
</dbReference>
<dbReference type="EMBL" id="AGSI01000010">
    <property type="protein sequence ID" value="EIE22346.1"/>
    <property type="molecule type" value="Genomic_DNA"/>
</dbReference>
<sequence>MASELSKLIEDQLQKVDEENQLPSPTEKQRLLSSSLRIKTSPGKKNSKGSPGIVKLSKEQPSPPSIAGTSVPVPSGHSWVTDGQGFQWTKWRIGVAVFIVVAIVIALVVAFSHPSSKIHHTDVAGFSQRNEAATEPLVAGSPVGSDLGEAANEKQKTKSMQHPIVEEKVAAAADHSLLNSPEPDSLLSAPGAAGEVGAAEVGHHKHMHKQHPKNHAHPGQHPAHALAPHKLAPAPLLAASPTTGAALPPSNVPAMGPEALAAWFGTVAPSAGDPAAGPLAAAAPGGADAADSGWFGLTAGIHRAVPGVAGNPLDLQQPATVQDMVLAGANEAFDKLHGGGQQMEQQPEEGQGIAGVAGFTAEEDSEEWVGEDDIDKEDLEVAGGITGQDSLIDYNAG</sequence>